<feature type="non-terminal residue" evidence="2">
    <location>
        <position position="1"/>
    </location>
</feature>
<dbReference type="EMBL" id="BKCJ011468530">
    <property type="protein sequence ID" value="GFD36197.1"/>
    <property type="molecule type" value="Genomic_DNA"/>
</dbReference>
<feature type="compositionally biased region" description="Acidic residues" evidence="1">
    <location>
        <begin position="28"/>
        <end position="50"/>
    </location>
</feature>
<gene>
    <name evidence="2" type="ORF">Tci_908166</name>
</gene>
<evidence type="ECO:0000313" key="2">
    <source>
        <dbReference type="EMBL" id="GFD36197.1"/>
    </source>
</evidence>
<sequence>GRDDLTHPNLSTYRADDQETPPDYKLTDEEENKEGDDKYEDGEHEQDEEDNMYRDLNINLERNNAKMTNA</sequence>
<name>A0A699VLW9_TANCI</name>
<feature type="region of interest" description="Disordered" evidence="1">
    <location>
        <begin position="1"/>
        <end position="70"/>
    </location>
</feature>
<protein>
    <submittedName>
        <fullName evidence="2">Uncharacterized protein</fullName>
    </submittedName>
</protein>
<organism evidence="2">
    <name type="scientific">Tanacetum cinerariifolium</name>
    <name type="common">Dalmatian daisy</name>
    <name type="synonym">Chrysanthemum cinerariifolium</name>
    <dbReference type="NCBI Taxonomy" id="118510"/>
    <lineage>
        <taxon>Eukaryota</taxon>
        <taxon>Viridiplantae</taxon>
        <taxon>Streptophyta</taxon>
        <taxon>Embryophyta</taxon>
        <taxon>Tracheophyta</taxon>
        <taxon>Spermatophyta</taxon>
        <taxon>Magnoliopsida</taxon>
        <taxon>eudicotyledons</taxon>
        <taxon>Gunneridae</taxon>
        <taxon>Pentapetalae</taxon>
        <taxon>asterids</taxon>
        <taxon>campanulids</taxon>
        <taxon>Asterales</taxon>
        <taxon>Asteraceae</taxon>
        <taxon>Asteroideae</taxon>
        <taxon>Anthemideae</taxon>
        <taxon>Anthemidinae</taxon>
        <taxon>Tanacetum</taxon>
    </lineage>
</organism>
<proteinExistence type="predicted"/>
<evidence type="ECO:0000256" key="1">
    <source>
        <dbReference type="SAM" id="MobiDB-lite"/>
    </source>
</evidence>
<accession>A0A699VLW9</accession>
<comment type="caution">
    <text evidence="2">The sequence shown here is derived from an EMBL/GenBank/DDBJ whole genome shotgun (WGS) entry which is preliminary data.</text>
</comment>
<feature type="compositionally biased region" description="Polar residues" evidence="1">
    <location>
        <begin position="60"/>
        <end position="70"/>
    </location>
</feature>
<dbReference type="AlphaFoldDB" id="A0A699VLW9"/>
<reference evidence="2" key="1">
    <citation type="journal article" date="2019" name="Sci. Rep.">
        <title>Draft genome of Tanacetum cinerariifolium, the natural source of mosquito coil.</title>
        <authorList>
            <person name="Yamashiro T."/>
            <person name="Shiraishi A."/>
            <person name="Satake H."/>
            <person name="Nakayama K."/>
        </authorList>
    </citation>
    <scope>NUCLEOTIDE SEQUENCE</scope>
</reference>